<sequence length="34" mass="3441">VDALVAAVALFVCLVTIPLGGLVCWLAGMEVVTP</sequence>
<dbReference type="AlphaFoldDB" id="A0A0F8WB31"/>
<dbReference type="EMBL" id="LAZR01066215">
    <property type="protein sequence ID" value="KKK54017.1"/>
    <property type="molecule type" value="Genomic_DNA"/>
</dbReference>
<organism evidence="2">
    <name type="scientific">marine sediment metagenome</name>
    <dbReference type="NCBI Taxonomy" id="412755"/>
    <lineage>
        <taxon>unclassified sequences</taxon>
        <taxon>metagenomes</taxon>
        <taxon>ecological metagenomes</taxon>
    </lineage>
</organism>
<evidence type="ECO:0000313" key="2">
    <source>
        <dbReference type="EMBL" id="KKK54017.1"/>
    </source>
</evidence>
<proteinExistence type="predicted"/>
<keyword evidence="1" id="KW-0812">Transmembrane</keyword>
<name>A0A0F8WB31_9ZZZZ</name>
<feature type="transmembrane region" description="Helical" evidence="1">
    <location>
        <begin position="6"/>
        <end position="28"/>
    </location>
</feature>
<reference evidence="2" key="1">
    <citation type="journal article" date="2015" name="Nature">
        <title>Complex archaea that bridge the gap between prokaryotes and eukaryotes.</title>
        <authorList>
            <person name="Spang A."/>
            <person name="Saw J.H."/>
            <person name="Jorgensen S.L."/>
            <person name="Zaremba-Niedzwiedzka K."/>
            <person name="Martijn J."/>
            <person name="Lind A.E."/>
            <person name="van Eijk R."/>
            <person name="Schleper C."/>
            <person name="Guy L."/>
            <person name="Ettema T.J."/>
        </authorList>
    </citation>
    <scope>NUCLEOTIDE SEQUENCE</scope>
</reference>
<feature type="non-terminal residue" evidence="2">
    <location>
        <position position="1"/>
    </location>
</feature>
<keyword evidence="1" id="KW-0472">Membrane</keyword>
<gene>
    <name evidence="2" type="ORF">LCGC14_3088990</name>
</gene>
<comment type="caution">
    <text evidence="2">The sequence shown here is derived from an EMBL/GenBank/DDBJ whole genome shotgun (WGS) entry which is preliminary data.</text>
</comment>
<keyword evidence="1" id="KW-1133">Transmembrane helix</keyword>
<protein>
    <submittedName>
        <fullName evidence="2">Uncharacterized protein</fullName>
    </submittedName>
</protein>
<evidence type="ECO:0000256" key="1">
    <source>
        <dbReference type="SAM" id="Phobius"/>
    </source>
</evidence>
<accession>A0A0F8WB31</accession>